<dbReference type="Proteomes" id="UP001293593">
    <property type="component" value="Unassembled WGS sequence"/>
</dbReference>
<name>A0AAE1IXQ4_9FABA</name>
<dbReference type="Pfam" id="PF14223">
    <property type="entry name" value="Retrotran_gag_2"/>
    <property type="match status" value="1"/>
</dbReference>
<proteinExistence type="predicted"/>
<dbReference type="EMBL" id="JAWXYG010000011">
    <property type="protein sequence ID" value="KAK4258901.1"/>
    <property type="molecule type" value="Genomic_DNA"/>
</dbReference>
<feature type="compositionally biased region" description="Polar residues" evidence="1">
    <location>
        <begin position="210"/>
        <end position="227"/>
    </location>
</feature>
<organism evidence="2 3">
    <name type="scientific">Acacia crassicarpa</name>
    <name type="common">northern wattle</name>
    <dbReference type="NCBI Taxonomy" id="499986"/>
    <lineage>
        <taxon>Eukaryota</taxon>
        <taxon>Viridiplantae</taxon>
        <taxon>Streptophyta</taxon>
        <taxon>Embryophyta</taxon>
        <taxon>Tracheophyta</taxon>
        <taxon>Spermatophyta</taxon>
        <taxon>Magnoliopsida</taxon>
        <taxon>eudicotyledons</taxon>
        <taxon>Gunneridae</taxon>
        <taxon>Pentapetalae</taxon>
        <taxon>rosids</taxon>
        <taxon>fabids</taxon>
        <taxon>Fabales</taxon>
        <taxon>Fabaceae</taxon>
        <taxon>Caesalpinioideae</taxon>
        <taxon>mimosoid clade</taxon>
        <taxon>Acacieae</taxon>
        <taxon>Acacia</taxon>
    </lineage>
</organism>
<protein>
    <recommendedName>
        <fullName evidence="4">DUF4219 domain-containing protein</fullName>
    </recommendedName>
</protein>
<sequence length="262" mass="29427">MAEMVQPQIPKLSKGNYGNWSIQMKTLLGSQDIWDLVEDGCTEPADAAADAALTDAQRKMLKDSRKKDKKALFLIFQGVDESILEKISDAKTSKNAWEILQKSCEGVDKAKKIRLQSLRAEFENLKMQNTEPVTDYVSRVQKVAKEMKRNGETLDDVRIIEKILRSLTRKFDYIVTAIEEAKDLSVMSIDELVGSLQAHEQRMNLNEGSSNLEQALQSKLSLNENQASSSSYVRGRGNRGGYRGGYNTRGSFNTRGGRGRRN</sequence>
<evidence type="ECO:0008006" key="4">
    <source>
        <dbReference type="Google" id="ProtNLM"/>
    </source>
</evidence>
<feature type="region of interest" description="Disordered" evidence="1">
    <location>
        <begin position="210"/>
        <end position="262"/>
    </location>
</feature>
<accession>A0AAE1IXQ4</accession>
<evidence type="ECO:0000313" key="2">
    <source>
        <dbReference type="EMBL" id="KAK4258901.1"/>
    </source>
</evidence>
<evidence type="ECO:0000256" key="1">
    <source>
        <dbReference type="SAM" id="MobiDB-lite"/>
    </source>
</evidence>
<dbReference type="AlphaFoldDB" id="A0AAE1IXQ4"/>
<evidence type="ECO:0000313" key="3">
    <source>
        <dbReference type="Proteomes" id="UP001293593"/>
    </source>
</evidence>
<comment type="caution">
    <text evidence="2">The sequence shown here is derived from an EMBL/GenBank/DDBJ whole genome shotgun (WGS) entry which is preliminary data.</text>
</comment>
<dbReference type="PANTHER" id="PTHR35317:SF28">
    <property type="entry name" value="ZINC FINGER, CCHC-TYPE, RIBONUCLEASE H-LIKE DOMAIN, GAG-PRE-INTEGRASE DOMAIN PROTEIN-RELATED"/>
    <property type="match status" value="1"/>
</dbReference>
<dbReference type="PANTHER" id="PTHR35317">
    <property type="entry name" value="OS04G0629600 PROTEIN"/>
    <property type="match status" value="1"/>
</dbReference>
<keyword evidence="3" id="KW-1185">Reference proteome</keyword>
<gene>
    <name evidence="2" type="ORF">QN277_005297</name>
</gene>
<reference evidence="2" key="1">
    <citation type="submission" date="2023-10" db="EMBL/GenBank/DDBJ databases">
        <title>Chromosome-level genome of the transformable northern wattle, Acacia crassicarpa.</title>
        <authorList>
            <person name="Massaro I."/>
            <person name="Sinha N.R."/>
            <person name="Poethig S."/>
            <person name="Leichty A.R."/>
        </authorList>
    </citation>
    <scope>NUCLEOTIDE SEQUENCE</scope>
    <source>
        <strain evidence="2">Acra3RX</strain>
        <tissue evidence="2">Leaf</tissue>
    </source>
</reference>